<dbReference type="OrthoDB" id="9941569at2"/>
<dbReference type="Proteomes" id="UP000033607">
    <property type="component" value="Unassembled WGS sequence"/>
</dbReference>
<proteinExistence type="predicted"/>
<evidence type="ECO:0000313" key="3">
    <source>
        <dbReference type="EMBL" id="KKD39272.1"/>
    </source>
</evidence>
<keyword evidence="1" id="KW-0175">Coiled coil</keyword>
<gene>
    <name evidence="3" type="ORF">WN50_04305</name>
</gene>
<evidence type="ECO:0000313" key="4">
    <source>
        <dbReference type="Proteomes" id="UP000033607"/>
    </source>
</evidence>
<feature type="coiled-coil region" evidence="1">
    <location>
        <begin position="23"/>
        <end position="78"/>
    </location>
</feature>
<dbReference type="RefSeq" id="WP_049558325.1">
    <property type="nucleotide sequence ID" value="NZ_LATL02000067.1"/>
</dbReference>
<organism evidence="3 4">
    <name type="scientific">Limnoraphis robusta CS-951</name>
    <dbReference type="NCBI Taxonomy" id="1637645"/>
    <lineage>
        <taxon>Bacteria</taxon>
        <taxon>Bacillati</taxon>
        <taxon>Cyanobacteriota</taxon>
        <taxon>Cyanophyceae</taxon>
        <taxon>Oscillatoriophycideae</taxon>
        <taxon>Oscillatoriales</taxon>
        <taxon>Sirenicapillariaceae</taxon>
        <taxon>Limnoraphis</taxon>
    </lineage>
</organism>
<dbReference type="AlphaFoldDB" id="A0A0F5YKU0"/>
<evidence type="ECO:0000256" key="2">
    <source>
        <dbReference type="SAM" id="SignalP"/>
    </source>
</evidence>
<name>A0A0F5YKU0_9CYAN</name>
<keyword evidence="2" id="KW-0732">Signal</keyword>
<accession>A0A0F5YKU0</accession>
<evidence type="ECO:0000256" key="1">
    <source>
        <dbReference type="SAM" id="Coils"/>
    </source>
</evidence>
<protein>
    <submittedName>
        <fullName evidence="3">Uncharacterized protein</fullName>
    </submittedName>
</protein>
<dbReference type="EMBL" id="LATL02000067">
    <property type="protein sequence ID" value="KKD39272.1"/>
    <property type="molecule type" value="Genomic_DNA"/>
</dbReference>
<dbReference type="SUPFAM" id="SSF90257">
    <property type="entry name" value="Myosin rod fragments"/>
    <property type="match status" value="1"/>
</dbReference>
<dbReference type="Gene3D" id="1.20.5.340">
    <property type="match status" value="1"/>
</dbReference>
<reference evidence="3 4" key="1">
    <citation type="submission" date="2015-06" db="EMBL/GenBank/DDBJ databases">
        <title>Draft genome assembly of filamentous brackish cyanobacterium Limnoraphis robusta strain CS-951.</title>
        <authorList>
            <person name="Willis A."/>
            <person name="Parks M."/>
            <person name="Burford M.A."/>
        </authorList>
    </citation>
    <scope>NUCLEOTIDE SEQUENCE [LARGE SCALE GENOMIC DNA]</scope>
    <source>
        <strain evidence="3 4">CS-951</strain>
    </source>
</reference>
<feature type="chain" id="PRO_5002497962" evidence="2">
    <location>
        <begin position="23"/>
        <end position="159"/>
    </location>
</feature>
<comment type="caution">
    <text evidence="3">The sequence shown here is derived from an EMBL/GenBank/DDBJ whole genome shotgun (WGS) entry which is preliminary data.</text>
</comment>
<sequence length="159" mass="16928">MNMNASAAAFGLAALLAASGFAYLDARNQLAQTETRLTAIQTERDNLTQQVDSLQQQVKDLEQQVSSSRNSVSDLQGQLGDRERAVAAFQGQIDTLSICLEGVAQGISEMSNGEETSALITFSSISATCKQAEKIIEQRNVGSYGSGSGQHPPLAIRSF</sequence>
<feature type="signal peptide" evidence="2">
    <location>
        <begin position="1"/>
        <end position="22"/>
    </location>
</feature>